<dbReference type="InterPro" id="IPR036227">
    <property type="entry name" value="Ribosomal_uL15/eL18_sf"/>
</dbReference>
<keyword evidence="4" id="KW-0699">rRNA-binding</keyword>
<dbReference type="InterPro" id="IPR030878">
    <property type="entry name" value="Ribosomal_uL15"/>
</dbReference>
<dbReference type="HAMAP" id="MF_01341">
    <property type="entry name" value="Ribosomal_uL15"/>
    <property type="match status" value="1"/>
</dbReference>
<evidence type="ECO:0000256" key="4">
    <source>
        <dbReference type="HAMAP-Rule" id="MF_01341"/>
    </source>
</evidence>
<name>A0A0S7XS45_9BACT</name>
<feature type="region of interest" description="Disordered" evidence="6">
    <location>
        <begin position="1"/>
        <end position="54"/>
    </location>
</feature>
<reference evidence="8 9" key="1">
    <citation type="journal article" date="2015" name="Microbiome">
        <title>Genomic resolution of linkages in carbon, nitrogen, and sulfur cycling among widespread estuary sediment bacteria.</title>
        <authorList>
            <person name="Baker B.J."/>
            <person name="Lazar C.S."/>
            <person name="Teske A.P."/>
            <person name="Dick G.J."/>
        </authorList>
    </citation>
    <scope>NUCLEOTIDE SEQUENCE [LARGE SCALE GENOMIC DNA]</scope>
    <source>
        <strain evidence="8">DG_56</strain>
    </source>
</reference>
<dbReference type="EMBL" id="LIZY01000011">
    <property type="protein sequence ID" value="KPJ64716.1"/>
    <property type="molecule type" value="Genomic_DNA"/>
</dbReference>
<gene>
    <name evidence="4" type="primary">rplO</name>
    <name evidence="8" type="ORF">AMK68_00785</name>
</gene>
<dbReference type="Pfam" id="PF00828">
    <property type="entry name" value="Ribosomal_L27A"/>
    <property type="match status" value="1"/>
</dbReference>
<dbReference type="GO" id="GO:0003735">
    <property type="term" value="F:structural constituent of ribosome"/>
    <property type="evidence" value="ECO:0007669"/>
    <property type="project" value="InterPro"/>
</dbReference>
<evidence type="ECO:0000259" key="7">
    <source>
        <dbReference type="Pfam" id="PF00828"/>
    </source>
</evidence>
<dbReference type="SUPFAM" id="SSF52080">
    <property type="entry name" value="Ribosomal proteins L15p and L18e"/>
    <property type="match status" value="1"/>
</dbReference>
<dbReference type="GO" id="GO:0006412">
    <property type="term" value="P:translation"/>
    <property type="evidence" value="ECO:0007669"/>
    <property type="project" value="UniProtKB-UniRule"/>
</dbReference>
<sequence length="151" mass="16381">MRLGQLSPARGSRRRSKRVGRGMGSGHGKTATRGMKGQKARGSVRPGFEGGQTPLTLRLRKRKGLSKTAMPQGRFRKEHASVNVGRLERFDADAVITPEVLLQSRVIRKLGDGLRILGEGEVTKPLTVRAHHFSKAARAKLLAAGGKVEVI</sequence>
<dbReference type="NCBIfam" id="TIGR01071">
    <property type="entry name" value="rplO_bact"/>
    <property type="match status" value="1"/>
</dbReference>
<feature type="compositionally biased region" description="Basic residues" evidence="6">
    <location>
        <begin position="11"/>
        <end position="20"/>
    </location>
</feature>
<dbReference type="GO" id="GO:0019843">
    <property type="term" value="F:rRNA binding"/>
    <property type="evidence" value="ECO:0007669"/>
    <property type="project" value="UniProtKB-UniRule"/>
</dbReference>
<feature type="domain" description="Large ribosomal subunit protein uL15/eL18" evidence="7">
    <location>
        <begin position="82"/>
        <end position="149"/>
    </location>
</feature>
<dbReference type="AlphaFoldDB" id="A0A0S7XS45"/>
<protein>
    <recommendedName>
        <fullName evidence="4">Large ribosomal subunit protein uL15</fullName>
    </recommendedName>
</protein>
<keyword evidence="4" id="KW-0694">RNA-binding</keyword>
<proteinExistence type="inferred from homology"/>
<evidence type="ECO:0000256" key="3">
    <source>
        <dbReference type="ARBA" id="ARBA00023274"/>
    </source>
</evidence>
<dbReference type="InterPro" id="IPR005749">
    <property type="entry name" value="Ribosomal_uL15_bac-type"/>
</dbReference>
<evidence type="ECO:0000256" key="1">
    <source>
        <dbReference type="ARBA" id="ARBA00007320"/>
    </source>
</evidence>
<evidence type="ECO:0000313" key="9">
    <source>
        <dbReference type="Proteomes" id="UP000052020"/>
    </source>
</evidence>
<comment type="function">
    <text evidence="4">Binds to the 23S rRNA.</text>
</comment>
<dbReference type="PROSITE" id="PS00475">
    <property type="entry name" value="RIBOSOMAL_L15"/>
    <property type="match status" value="1"/>
</dbReference>
<dbReference type="PANTHER" id="PTHR12934:SF11">
    <property type="entry name" value="LARGE RIBOSOMAL SUBUNIT PROTEIN UL15M"/>
    <property type="match status" value="1"/>
</dbReference>
<dbReference type="InterPro" id="IPR001196">
    <property type="entry name" value="Ribosomal_uL15_CS"/>
</dbReference>
<comment type="caution">
    <text evidence="8">The sequence shown here is derived from an EMBL/GenBank/DDBJ whole genome shotgun (WGS) entry which is preliminary data.</text>
</comment>
<comment type="similarity">
    <text evidence="1 4 5">Belongs to the universal ribosomal protein uL15 family.</text>
</comment>
<evidence type="ECO:0000256" key="5">
    <source>
        <dbReference type="RuleBase" id="RU003888"/>
    </source>
</evidence>
<evidence type="ECO:0000256" key="6">
    <source>
        <dbReference type="SAM" id="MobiDB-lite"/>
    </source>
</evidence>
<accession>A0A0S7XS45</accession>
<dbReference type="PATRIC" id="fig|1704032.3.peg.1036"/>
<keyword evidence="2 4" id="KW-0689">Ribosomal protein</keyword>
<comment type="subunit">
    <text evidence="4">Part of the 50S ribosomal subunit.</text>
</comment>
<dbReference type="GO" id="GO:0022625">
    <property type="term" value="C:cytosolic large ribosomal subunit"/>
    <property type="evidence" value="ECO:0007669"/>
    <property type="project" value="TreeGrafter"/>
</dbReference>
<dbReference type="InterPro" id="IPR021131">
    <property type="entry name" value="Ribosomal_uL15/eL18"/>
</dbReference>
<evidence type="ECO:0000313" key="8">
    <source>
        <dbReference type="EMBL" id="KPJ64716.1"/>
    </source>
</evidence>
<keyword evidence="3 4" id="KW-0687">Ribonucleoprotein</keyword>
<evidence type="ECO:0000256" key="2">
    <source>
        <dbReference type="ARBA" id="ARBA00022980"/>
    </source>
</evidence>
<dbReference type="Gene3D" id="3.100.10.10">
    <property type="match status" value="1"/>
</dbReference>
<organism evidence="8 9">
    <name type="scientific">candidate division KD3-62 bacterium DG_56</name>
    <dbReference type="NCBI Taxonomy" id="1704032"/>
    <lineage>
        <taxon>Bacteria</taxon>
        <taxon>candidate division KD3-62</taxon>
    </lineage>
</organism>
<dbReference type="PANTHER" id="PTHR12934">
    <property type="entry name" value="50S RIBOSOMAL PROTEIN L15"/>
    <property type="match status" value="1"/>
</dbReference>
<dbReference type="Proteomes" id="UP000052020">
    <property type="component" value="Unassembled WGS sequence"/>
</dbReference>